<dbReference type="InterPro" id="IPR037402">
    <property type="entry name" value="YidZ_PBP2"/>
</dbReference>
<organism evidence="6 7">
    <name type="scientific">Microbulbifer epialgicus</name>
    <dbReference type="NCBI Taxonomy" id="393907"/>
    <lineage>
        <taxon>Bacteria</taxon>
        <taxon>Pseudomonadati</taxon>
        <taxon>Pseudomonadota</taxon>
        <taxon>Gammaproteobacteria</taxon>
        <taxon>Cellvibrionales</taxon>
        <taxon>Microbulbiferaceae</taxon>
        <taxon>Microbulbifer</taxon>
    </lineage>
</organism>
<dbReference type="InterPro" id="IPR036388">
    <property type="entry name" value="WH-like_DNA-bd_sf"/>
</dbReference>
<dbReference type="InterPro" id="IPR050389">
    <property type="entry name" value="LysR-type_TF"/>
</dbReference>
<reference evidence="6 7" key="1">
    <citation type="submission" date="2024-08" db="EMBL/GenBank/DDBJ databases">
        <authorList>
            <person name="Ishaq N."/>
        </authorList>
    </citation>
    <scope>NUCLEOTIDE SEQUENCE [LARGE SCALE GENOMIC DNA]</scope>
    <source>
        <strain evidence="6 7">DSM 18651</strain>
    </source>
</reference>
<dbReference type="Proteomes" id="UP001569428">
    <property type="component" value="Unassembled WGS sequence"/>
</dbReference>
<keyword evidence="2" id="KW-0805">Transcription regulation</keyword>
<dbReference type="SUPFAM" id="SSF46785">
    <property type="entry name" value="Winged helix' DNA-binding domain"/>
    <property type="match status" value="1"/>
</dbReference>
<evidence type="ECO:0000313" key="7">
    <source>
        <dbReference type="Proteomes" id="UP001569428"/>
    </source>
</evidence>
<dbReference type="Gene3D" id="1.10.10.10">
    <property type="entry name" value="Winged helix-like DNA-binding domain superfamily/Winged helix DNA-binding domain"/>
    <property type="match status" value="1"/>
</dbReference>
<protein>
    <submittedName>
        <fullName evidence="6">LysR substrate-binding domain-containing protein</fullName>
    </submittedName>
</protein>
<dbReference type="PANTHER" id="PTHR30118">
    <property type="entry name" value="HTH-TYPE TRANSCRIPTIONAL REGULATOR LEUO-RELATED"/>
    <property type="match status" value="1"/>
</dbReference>
<dbReference type="InterPro" id="IPR005119">
    <property type="entry name" value="LysR_subst-bd"/>
</dbReference>
<feature type="domain" description="HTH lysR-type" evidence="5">
    <location>
        <begin position="8"/>
        <end position="65"/>
    </location>
</feature>
<sequence length="305" mass="34648">MSTHLRSLDLNLLPVFDALMIERNLTRAAVKLHMSQPAVSAALKRLRATYEDELFIRTAKGLRPTERALILHPSIHQALNAVRSGFQQTPFDYRKAEQEFSIVMPDVVETLMIPGFCEWLREYAPGITLTVLPDESEMTARMVSNGEVDLIIDYLPVDSPSYVSQPIAEEELVIIVGKHNKKVTNTISEKNFQSLPQVSLLRGTPMGSPMERLARPKKLHRNICLRVPHLSSFPYIVSTTDLIGVVPARMMSSGYYKELPVRMLKLPMAFPKVLLQLTWHKSQTANPAHRWLREKILELYPNLGK</sequence>
<proteinExistence type="inferred from homology"/>
<evidence type="ECO:0000313" key="6">
    <source>
        <dbReference type="EMBL" id="MFA0813203.1"/>
    </source>
</evidence>
<dbReference type="Pfam" id="PF00126">
    <property type="entry name" value="HTH_1"/>
    <property type="match status" value="1"/>
</dbReference>
<evidence type="ECO:0000256" key="2">
    <source>
        <dbReference type="ARBA" id="ARBA00023015"/>
    </source>
</evidence>
<dbReference type="PANTHER" id="PTHR30118:SF15">
    <property type="entry name" value="TRANSCRIPTIONAL REGULATORY PROTEIN"/>
    <property type="match status" value="1"/>
</dbReference>
<evidence type="ECO:0000259" key="5">
    <source>
        <dbReference type="PROSITE" id="PS50931"/>
    </source>
</evidence>
<dbReference type="EMBL" id="JBGMEK010000076">
    <property type="protein sequence ID" value="MFA0813203.1"/>
    <property type="molecule type" value="Genomic_DNA"/>
</dbReference>
<dbReference type="PRINTS" id="PR00039">
    <property type="entry name" value="HTHLYSR"/>
</dbReference>
<evidence type="ECO:0000256" key="4">
    <source>
        <dbReference type="ARBA" id="ARBA00023163"/>
    </source>
</evidence>
<keyword evidence="4" id="KW-0804">Transcription</keyword>
<dbReference type="PROSITE" id="PS50931">
    <property type="entry name" value="HTH_LYSR"/>
    <property type="match status" value="1"/>
</dbReference>
<dbReference type="RefSeq" id="WP_371840981.1">
    <property type="nucleotide sequence ID" value="NZ_JBGMEK010000076.1"/>
</dbReference>
<keyword evidence="3" id="KW-0238">DNA-binding</keyword>
<dbReference type="CDD" id="cd08417">
    <property type="entry name" value="PBP2_Nitroaromatics_like"/>
    <property type="match status" value="1"/>
</dbReference>
<dbReference type="SUPFAM" id="SSF53850">
    <property type="entry name" value="Periplasmic binding protein-like II"/>
    <property type="match status" value="1"/>
</dbReference>
<comment type="similarity">
    <text evidence="1">Belongs to the LysR transcriptional regulatory family.</text>
</comment>
<dbReference type="Gene3D" id="3.40.190.10">
    <property type="entry name" value="Periplasmic binding protein-like II"/>
    <property type="match status" value="2"/>
</dbReference>
<evidence type="ECO:0000256" key="3">
    <source>
        <dbReference type="ARBA" id="ARBA00023125"/>
    </source>
</evidence>
<evidence type="ECO:0000256" key="1">
    <source>
        <dbReference type="ARBA" id="ARBA00009437"/>
    </source>
</evidence>
<keyword evidence="7" id="KW-1185">Reference proteome</keyword>
<accession>A0ABV4P497</accession>
<comment type="caution">
    <text evidence="6">The sequence shown here is derived from an EMBL/GenBank/DDBJ whole genome shotgun (WGS) entry which is preliminary data.</text>
</comment>
<gene>
    <name evidence="6" type="ORF">ACCI49_20075</name>
</gene>
<dbReference type="InterPro" id="IPR036390">
    <property type="entry name" value="WH_DNA-bd_sf"/>
</dbReference>
<name>A0ABV4P497_9GAMM</name>
<dbReference type="InterPro" id="IPR000847">
    <property type="entry name" value="LysR_HTH_N"/>
</dbReference>
<dbReference type="Pfam" id="PF03466">
    <property type="entry name" value="LysR_substrate"/>
    <property type="match status" value="1"/>
</dbReference>